<sequence>MPPAPFYPPADASTYRDLLLFEERLKTNAAKLKRTKTRYQVFLAFLIFIISLLASEVLLDLDFMFVGPTGSFLRGFLPTFPYLEVVGLFVAVMTLVLFIATGTYTEKIAYANKYVLHANRSLRSFNMYLNVRAPPLLSTASASLQGTSPPSSPPPPTRKGPRNSNRPVQIAPIPPSSNPRGELIFSNRVSGVFRDGYERYRAAFERRREERERLASRSWIPLPWRSSSGSRAQTPSVDGKDGAGQMLGTPSPAPSRRNSPAPVPGEALGLSVPPGMATRGSVRKRGRGGGSRAGTPRGERERTISTASSSGGE</sequence>
<keyword evidence="4" id="KW-0963">Cytoplasm</keyword>
<feature type="compositionally biased region" description="Polar residues" evidence="11">
    <location>
        <begin position="304"/>
        <end position="313"/>
    </location>
</feature>
<keyword evidence="7" id="KW-0443">Lipid metabolism</keyword>
<dbReference type="InterPro" id="IPR019168">
    <property type="entry name" value="NEP1-R1"/>
</dbReference>
<dbReference type="PANTHER" id="PTHR20996:SF1">
    <property type="entry name" value="NUCLEAR ENVELOPE PHOSPHATASE-REGULATORY SUBUNIT 1"/>
    <property type="match status" value="1"/>
</dbReference>
<evidence type="ECO:0000256" key="1">
    <source>
        <dbReference type="ARBA" id="ARBA00004232"/>
    </source>
</evidence>
<comment type="similarity">
    <text evidence="3">Belongs to the CNEP1R1 family.</text>
</comment>
<organism evidence="13 14">
    <name type="scientific">Exidia glandulosa HHB12029</name>
    <dbReference type="NCBI Taxonomy" id="1314781"/>
    <lineage>
        <taxon>Eukaryota</taxon>
        <taxon>Fungi</taxon>
        <taxon>Dikarya</taxon>
        <taxon>Basidiomycota</taxon>
        <taxon>Agaricomycotina</taxon>
        <taxon>Agaricomycetes</taxon>
        <taxon>Auriculariales</taxon>
        <taxon>Exidiaceae</taxon>
        <taxon>Exidia</taxon>
    </lineage>
</organism>
<dbReference type="GO" id="GO:0006629">
    <property type="term" value="P:lipid metabolic process"/>
    <property type="evidence" value="ECO:0007669"/>
    <property type="project" value="UniProtKB-KW"/>
</dbReference>
<dbReference type="Pfam" id="PF03907">
    <property type="entry name" value="Spo7"/>
    <property type="match status" value="1"/>
</dbReference>
<dbReference type="GO" id="GO:0071595">
    <property type="term" value="C:Nem1-Spo7 phosphatase complex"/>
    <property type="evidence" value="ECO:0007669"/>
    <property type="project" value="InterPro"/>
</dbReference>
<evidence type="ECO:0000256" key="3">
    <source>
        <dbReference type="ARBA" id="ARBA00010998"/>
    </source>
</evidence>
<dbReference type="PANTHER" id="PTHR20996">
    <property type="entry name" value="NUCLEAR ENVELOPE PHOSPHATASE-REGULATORY SUBUNIT 1"/>
    <property type="match status" value="1"/>
</dbReference>
<feature type="transmembrane region" description="Helical" evidence="12">
    <location>
        <begin position="79"/>
        <end position="100"/>
    </location>
</feature>
<evidence type="ECO:0000256" key="8">
    <source>
        <dbReference type="ARBA" id="ARBA00023136"/>
    </source>
</evidence>
<dbReference type="GO" id="GO:0019888">
    <property type="term" value="F:protein phosphatase regulator activity"/>
    <property type="evidence" value="ECO:0007669"/>
    <property type="project" value="InterPro"/>
</dbReference>
<dbReference type="STRING" id="1314781.A0A165NN36"/>
<gene>
    <name evidence="13" type="ORF">EXIGLDRAFT_738621</name>
</gene>
<feature type="transmembrane region" description="Helical" evidence="12">
    <location>
        <begin position="41"/>
        <end position="59"/>
    </location>
</feature>
<protein>
    <recommendedName>
        <fullName evidence="10">Transmembrane protein 188</fullName>
    </recommendedName>
</protein>
<dbReference type="InParanoid" id="A0A165NN36"/>
<keyword evidence="5 12" id="KW-0812">Transmembrane</keyword>
<evidence type="ECO:0000313" key="14">
    <source>
        <dbReference type="Proteomes" id="UP000077266"/>
    </source>
</evidence>
<dbReference type="OrthoDB" id="5599171at2759"/>
<reference evidence="13 14" key="1">
    <citation type="journal article" date="2016" name="Mol. Biol. Evol.">
        <title>Comparative Genomics of Early-Diverging Mushroom-Forming Fungi Provides Insights into the Origins of Lignocellulose Decay Capabilities.</title>
        <authorList>
            <person name="Nagy L.G."/>
            <person name="Riley R."/>
            <person name="Tritt A."/>
            <person name="Adam C."/>
            <person name="Daum C."/>
            <person name="Floudas D."/>
            <person name="Sun H."/>
            <person name="Yadav J.S."/>
            <person name="Pangilinan J."/>
            <person name="Larsson K.H."/>
            <person name="Matsuura K."/>
            <person name="Barry K."/>
            <person name="Labutti K."/>
            <person name="Kuo R."/>
            <person name="Ohm R.A."/>
            <person name="Bhattacharya S.S."/>
            <person name="Shirouzu T."/>
            <person name="Yoshinaga Y."/>
            <person name="Martin F.M."/>
            <person name="Grigoriev I.V."/>
            <person name="Hibbett D.S."/>
        </authorList>
    </citation>
    <scope>NUCLEOTIDE SEQUENCE [LARGE SCALE GENOMIC DNA]</scope>
    <source>
        <strain evidence="13 14">HHB12029</strain>
    </source>
</reference>
<evidence type="ECO:0000256" key="9">
    <source>
        <dbReference type="ARBA" id="ARBA00023242"/>
    </source>
</evidence>
<dbReference type="EMBL" id="KV425897">
    <property type="protein sequence ID" value="KZW00977.1"/>
    <property type="molecule type" value="Genomic_DNA"/>
</dbReference>
<evidence type="ECO:0000256" key="11">
    <source>
        <dbReference type="SAM" id="MobiDB-lite"/>
    </source>
</evidence>
<evidence type="ECO:0000256" key="6">
    <source>
        <dbReference type="ARBA" id="ARBA00022989"/>
    </source>
</evidence>
<keyword evidence="9" id="KW-0539">Nucleus</keyword>
<accession>A0A165NN36</accession>
<dbReference type="GO" id="GO:0031965">
    <property type="term" value="C:nuclear membrane"/>
    <property type="evidence" value="ECO:0007669"/>
    <property type="project" value="UniProtKB-SubCell"/>
</dbReference>
<proteinExistence type="inferred from homology"/>
<feature type="compositionally biased region" description="Polar residues" evidence="11">
    <location>
        <begin position="225"/>
        <end position="236"/>
    </location>
</feature>
<keyword evidence="14" id="KW-1185">Reference proteome</keyword>
<dbReference type="GO" id="GO:0005737">
    <property type="term" value="C:cytoplasm"/>
    <property type="evidence" value="ECO:0007669"/>
    <property type="project" value="UniProtKB-SubCell"/>
</dbReference>
<evidence type="ECO:0000256" key="2">
    <source>
        <dbReference type="ARBA" id="ARBA00004496"/>
    </source>
</evidence>
<keyword evidence="6 12" id="KW-1133">Transmembrane helix</keyword>
<keyword evidence="8 12" id="KW-0472">Membrane</keyword>
<evidence type="ECO:0000256" key="5">
    <source>
        <dbReference type="ARBA" id="ARBA00022692"/>
    </source>
</evidence>
<dbReference type="AlphaFoldDB" id="A0A165NN36"/>
<evidence type="ECO:0000256" key="7">
    <source>
        <dbReference type="ARBA" id="ARBA00023098"/>
    </source>
</evidence>
<evidence type="ECO:0000256" key="4">
    <source>
        <dbReference type="ARBA" id="ARBA00022490"/>
    </source>
</evidence>
<feature type="region of interest" description="Disordered" evidence="11">
    <location>
        <begin position="222"/>
        <end position="313"/>
    </location>
</feature>
<evidence type="ECO:0000256" key="10">
    <source>
        <dbReference type="ARBA" id="ARBA00030458"/>
    </source>
</evidence>
<feature type="region of interest" description="Disordered" evidence="11">
    <location>
        <begin position="142"/>
        <end position="182"/>
    </location>
</feature>
<evidence type="ECO:0000313" key="13">
    <source>
        <dbReference type="EMBL" id="KZW00977.1"/>
    </source>
</evidence>
<name>A0A165NN36_EXIGL</name>
<comment type="subcellular location">
    <subcellularLocation>
        <location evidence="2">Cytoplasm</location>
    </subcellularLocation>
    <subcellularLocation>
        <location evidence="1">Nucleus membrane</location>
        <topology evidence="1">Multi-pass membrane protein</topology>
    </subcellularLocation>
</comment>
<evidence type="ECO:0000256" key="12">
    <source>
        <dbReference type="SAM" id="Phobius"/>
    </source>
</evidence>
<dbReference type="InterPro" id="IPR005605">
    <property type="entry name" value="Spo7"/>
</dbReference>
<dbReference type="Proteomes" id="UP000077266">
    <property type="component" value="Unassembled WGS sequence"/>
</dbReference>